<dbReference type="Proteomes" id="UP000008312">
    <property type="component" value="Unassembled WGS sequence"/>
</dbReference>
<protein>
    <submittedName>
        <fullName evidence="1">Uncharacterized protein</fullName>
    </submittedName>
</protein>
<evidence type="ECO:0000313" key="2">
    <source>
        <dbReference type="Proteomes" id="UP000008312"/>
    </source>
</evidence>
<reference evidence="1" key="1">
    <citation type="submission" date="2010-02" db="EMBL/GenBank/DDBJ databases">
        <title>Sequencing and annotation of the Blastocystis hominis genome.</title>
        <authorList>
            <person name="Wincker P."/>
        </authorList>
    </citation>
    <scope>NUCLEOTIDE SEQUENCE</scope>
    <source>
        <strain evidence="1">Singapore isolate B</strain>
    </source>
</reference>
<dbReference type="AlphaFoldDB" id="D8M009"/>
<dbReference type="InParanoid" id="D8M009"/>
<sequence length="69" mass="8447">MWINSCSSSLFRLTTRYHHKEELKFVQQAFLDIWAYFLHILENPDISLCVRRVLYYFQASDLYNLQTRI</sequence>
<keyword evidence="2" id="KW-1185">Reference proteome</keyword>
<dbReference type="GeneID" id="24918812"/>
<dbReference type="EMBL" id="FN668642">
    <property type="protein sequence ID" value="CBK21398.2"/>
    <property type="molecule type" value="Genomic_DNA"/>
</dbReference>
<accession>D8M009</accession>
<dbReference type="RefSeq" id="XP_012895446.1">
    <property type="nucleotide sequence ID" value="XM_013039992.1"/>
</dbReference>
<gene>
    <name evidence="1" type="ORF">GSBLH_T00001569001</name>
</gene>
<evidence type="ECO:0000313" key="1">
    <source>
        <dbReference type="EMBL" id="CBK21398.2"/>
    </source>
</evidence>
<name>D8M009_BLAHO</name>
<proteinExistence type="predicted"/>
<organism evidence="1">
    <name type="scientific">Blastocystis hominis</name>
    <dbReference type="NCBI Taxonomy" id="12968"/>
    <lineage>
        <taxon>Eukaryota</taxon>
        <taxon>Sar</taxon>
        <taxon>Stramenopiles</taxon>
        <taxon>Bigyra</taxon>
        <taxon>Opalozoa</taxon>
        <taxon>Opalinata</taxon>
        <taxon>Blastocystidae</taxon>
        <taxon>Blastocystis</taxon>
    </lineage>
</organism>